<sequence>ALVVGLGRRGRLGVLPGIGQLVQFLTASLLVAPEPLGEARCGTIVRPDYGSYCGETSQQRQGARRVEETGW</sequence>
<accession>A0A843U4G5</accession>
<evidence type="ECO:0000313" key="1">
    <source>
        <dbReference type="EMBL" id="MQL78411.1"/>
    </source>
</evidence>
<keyword evidence="2" id="KW-1185">Reference proteome</keyword>
<dbReference type="Proteomes" id="UP000652761">
    <property type="component" value="Unassembled WGS sequence"/>
</dbReference>
<dbReference type="AlphaFoldDB" id="A0A843U4G5"/>
<name>A0A843U4G5_COLES</name>
<feature type="non-terminal residue" evidence="1">
    <location>
        <position position="71"/>
    </location>
</feature>
<organism evidence="1 2">
    <name type="scientific">Colocasia esculenta</name>
    <name type="common">Wild taro</name>
    <name type="synonym">Arum esculentum</name>
    <dbReference type="NCBI Taxonomy" id="4460"/>
    <lineage>
        <taxon>Eukaryota</taxon>
        <taxon>Viridiplantae</taxon>
        <taxon>Streptophyta</taxon>
        <taxon>Embryophyta</taxon>
        <taxon>Tracheophyta</taxon>
        <taxon>Spermatophyta</taxon>
        <taxon>Magnoliopsida</taxon>
        <taxon>Liliopsida</taxon>
        <taxon>Araceae</taxon>
        <taxon>Aroideae</taxon>
        <taxon>Colocasieae</taxon>
        <taxon>Colocasia</taxon>
    </lineage>
</organism>
<reference evidence="1" key="1">
    <citation type="submission" date="2017-07" db="EMBL/GenBank/DDBJ databases">
        <title>Taro Niue Genome Assembly and Annotation.</title>
        <authorList>
            <person name="Atibalentja N."/>
            <person name="Keating K."/>
            <person name="Fields C.J."/>
        </authorList>
    </citation>
    <scope>NUCLEOTIDE SEQUENCE</scope>
    <source>
        <strain evidence="1">Niue_2</strain>
        <tissue evidence="1">Leaf</tissue>
    </source>
</reference>
<dbReference type="EMBL" id="NMUH01000398">
    <property type="protein sequence ID" value="MQL78411.1"/>
    <property type="molecule type" value="Genomic_DNA"/>
</dbReference>
<proteinExistence type="predicted"/>
<gene>
    <name evidence="1" type="ORF">Taro_010844</name>
</gene>
<comment type="caution">
    <text evidence="1">The sequence shown here is derived from an EMBL/GenBank/DDBJ whole genome shotgun (WGS) entry which is preliminary data.</text>
</comment>
<evidence type="ECO:0000313" key="2">
    <source>
        <dbReference type="Proteomes" id="UP000652761"/>
    </source>
</evidence>
<protein>
    <submittedName>
        <fullName evidence="1">Uncharacterized protein</fullName>
    </submittedName>
</protein>